<evidence type="ECO:0000256" key="1">
    <source>
        <dbReference type="SAM" id="MobiDB-lite"/>
    </source>
</evidence>
<protein>
    <submittedName>
        <fullName evidence="3">Transposase</fullName>
    </submittedName>
</protein>
<dbReference type="Proteomes" id="UP000199671">
    <property type="component" value="Unassembled WGS sequence"/>
</dbReference>
<gene>
    <name evidence="3" type="ORF">SAMN04487766_12419</name>
</gene>
<feature type="region of interest" description="Disordered" evidence="1">
    <location>
        <begin position="1"/>
        <end position="21"/>
    </location>
</feature>
<dbReference type="GO" id="GO:0006313">
    <property type="term" value="P:DNA transposition"/>
    <property type="evidence" value="ECO:0007669"/>
    <property type="project" value="InterPro"/>
</dbReference>
<evidence type="ECO:0000313" key="3">
    <source>
        <dbReference type="EMBL" id="SDN31986.1"/>
    </source>
</evidence>
<dbReference type="EMBL" id="FNHU01000024">
    <property type="protein sequence ID" value="SDN31986.1"/>
    <property type="molecule type" value="Genomic_DNA"/>
</dbReference>
<sequence length="198" mass="20958">MTRTPEHVQTDGVGAGPGAPASVFAGVDTHADTHHAAIVDALGHPLADRQFPSTPAGHQDLHDFITSHGRPALVAVEGTGSYGRCLTSYLLSRGLQVRQALRPGAPKRPRGKTDTIDAYRAARAAAADDGSLPVPKTGTGVSIAIRAAKNARRQAVRAQGDTMRQLKDLLITAPTSIREDYRGLDDWNARLFLDLGDG</sequence>
<dbReference type="InterPro" id="IPR002525">
    <property type="entry name" value="Transp_IS110-like_N"/>
</dbReference>
<organism evidence="3 4">
    <name type="scientific">Actinomyces ruminicola</name>
    <dbReference type="NCBI Taxonomy" id="332524"/>
    <lineage>
        <taxon>Bacteria</taxon>
        <taxon>Bacillati</taxon>
        <taxon>Actinomycetota</taxon>
        <taxon>Actinomycetes</taxon>
        <taxon>Actinomycetales</taxon>
        <taxon>Actinomycetaceae</taxon>
        <taxon>Actinomyces</taxon>
    </lineage>
</organism>
<dbReference type="GO" id="GO:0003677">
    <property type="term" value="F:DNA binding"/>
    <property type="evidence" value="ECO:0007669"/>
    <property type="project" value="InterPro"/>
</dbReference>
<dbReference type="InterPro" id="IPR047650">
    <property type="entry name" value="Transpos_IS110"/>
</dbReference>
<dbReference type="AlphaFoldDB" id="A0A1H0AGV6"/>
<proteinExistence type="predicted"/>
<dbReference type="GO" id="GO:0004803">
    <property type="term" value="F:transposase activity"/>
    <property type="evidence" value="ECO:0007669"/>
    <property type="project" value="InterPro"/>
</dbReference>
<accession>A0A1H0AGV6</accession>
<name>A0A1H0AGV6_9ACTO</name>
<evidence type="ECO:0000313" key="4">
    <source>
        <dbReference type="Proteomes" id="UP000199671"/>
    </source>
</evidence>
<dbReference type="OrthoDB" id="4337860at2"/>
<dbReference type="PANTHER" id="PTHR33055">
    <property type="entry name" value="TRANSPOSASE FOR INSERTION SEQUENCE ELEMENT IS1111A"/>
    <property type="match status" value="1"/>
</dbReference>
<dbReference type="PANTHER" id="PTHR33055:SF3">
    <property type="entry name" value="PUTATIVE TRANSPOSASE FOR IS117-RELATED"/>
    <property type="match status" value="1"/>
</dbReference>
<dbReference type="Pfam" id="PF01548">
    <property type="entry name" value="DEDD_Tnp_IS110"/>
    <property type="match status" value="1"/>
</dbReference>
<reference evidence="3 4" key="1">
    <citation type="submission" date="2016-10" db="EMBL/GenBank/DDBJ databases">
        <authorList>
            <person name="de Groot N.N."/>
        </authorList>
    </citation>
    <scope>NUCLEOTIDE SEQUENCE [LARGE SCALE GENOMIC DNA]</scope>
    <source>
        <strain evidence="3 4">KPR-7B</strain>
    </source>
</reference>
<dbReference type="RefSeq" id="WP_092613229.1">
    <property type="nucleotide sequence ID" value="NZ_FNHU01000024.1"/>
</dbReference>
<evidence type="ECO:0000259" key="2">
    <source>
        <dbReference type="Pfam" id="PF01548"/>
    </source>
</evidence>
<feature type="domain" description="Transposase IS110-like N-terminal" evidence="2">
    <location>
        <begin position="25"/>
        <end position="170"/>
    </location>
</feature>